<gene>
    <name evidence="2" type="ordered locus">NRI_0875</name>
</gene>
<dbReference type="Proteomes" id="UP000001627">
    <property type="component" value="Chromosome"/>
</dbReference>
<evidence type="ECO:0000313" key="2">
    <source>
        <dbReference type="EMBL" id="ACT69838.1"/>
    </source>
</evidence>
<feature type="compositionally biased region" description="Basic residues" evidence="1">
    <location>
        <begin position="19"/>
        <end position="30"/>
    </location>
</feature>
<evidence type="ECO:0000313" key="3">
    <source>
        <dbReference type="Proteomes" id="UP000001627"/>
    </source>
</evidence>
<dbReference type="AlphaFoldDB" id="C6V623"/>
<sequence>MPKISKDVLAKRLKENIQRRKNAKTVRRLKTGCSTRSQEENPPGSTASGHERTAPSIGTKDQHSKTKDTQHPRGFEPLTF</sequence>
<keyword evidence="3" id="KW-1185">Reference proteome</keyword>
<feature type="region of interest" description="Disordered" evidence="1">
    <location>
        <begin position="13"/>
        <end position="80"/>
    </location>
</feature>
<organism evidence="2 3">
    <name type="scientific">Neorickettsia risticii (strain Illinois)</name>
    <dbReference type="NCBI Taxonomy" id="434131"/>
    <lineage>
        <taxon>Bacteria</taxon>
        <taxon>Pseudomonadati</taxon>
        <taxon>Pseudomonadota</taxon>
        <taxon>Alphaproteobacteria</taxon>
        <taxon>Rickettsiales</taxon>
        <taxon>Anaplasmataceae</taxon>
        <taxon>Neorickettsia</taxon>
    </lineage>
</organism>
<dbReference type="KEGG" id="nri:NRI_0875"/>
<reference evidence="2 3" key="1">
    <citation type="journal article" date="2009" name="Nucleic Acids Res.">
        <title>Analysis of complete genome sequence of Neorickettsia risticii: causative agent of Potomac horse fever.</title>
        <authorList>
            <person name="Lin M."/>
            <person name="Zhang C."/>
            <person name="Gibson K."/>
            <person name="Rikihisa Y."/>
        </authorList>
    </citation>
    <scope>NUCLEOTIDE SEQUENCE [LARGE SCALE GENOMIC DNA]</scope>
    <source>
        <strain evidence="2 3">Illinois</strain>
    </source>
</reference>
<evidence type="ECO:0000256" key="1">
    <source>
        <dbReference type="SAM" id="MobiDB-lite"/>
    </source>
</evidence>
<name>C6V623_NEORI</name>
<proteinExistence type="predicted"/>
<accession>C6V623</accession>
<protein>
    <submittedName>
        <fullName evidence="2">Uncharacterized protein</fullName>
    </submittedName>
</protein>
<feature type="compositionally biased region" description="Basic and acidic residues" evidence="1">
    <location>
        <begin position="60"/>
        <end position="74"/>
    </location>
</feature>
<dbReference type="EMBL" id="CP001431">
    <property type="protein sequence ID" value="ACT69838.1"/>
    <property type="molecule type" value="Genomic_DNA"/>
</dbReference>
<dbReference type="HOGENOM" id="CLU_2586099_0_0_5"/>